<evidence type="ECO:0000256" key="1">
    <source>
        <dbReference type="ARBA" id="ARBA00004496"/>
    </source>
</evidence>
<dbReference type="Gene3D" id="3.40.50.150">
    <property type="entry name" value="Vaccinia Virus protein VP39"/>
    <property type="match status" value="1"/>
</dbReference>
<dbReference type="PANTHER" id="PTHR11579">
    <property type="entry name" value="PROTEIN-L-ISOASPARTATE O-METHYLTRANSFERASE"/>
    <property type="match status" value="1"/>
</dbReference>
<keyword evidence="6 10" id="KW-0489">Methyltransferase</keyword>
<accession>A0A0G0PTL8</accession>
<sequence>MSLIDRLVQNNILQTQEIIAAFKKIKRSDFLPRGLNGQAELDMPISIGFGQTISQPSTVAFMLELLQPHSGDKIMDVGSGSGWTLALLAQIIASGKVYGIEIKQELASFAENNVLKYNFISKGTVKVFCQDGWQGLPDLAPFDKIIVAAAASEIPQALLKQLRIGGRLVLPVGDVGMIQDLLVIEKTAEDQFSKKIYSGFVFVPLVKKE</sequence>
<comment type="similarity">
    <text evidence="2">Belongs to the methyltransferase superfamily. L-isoaspartyl/D-aspartyl protein methyltransferase family.</text>
</comment>
<dbReference type="InterPro" id="IPR000682">
    <property type="entry name" value="PCMT"/>
</dbReference>
<keyword evidence="5" id="KW-0963">Cytoplasm</keyword>
<dbReference type="GO" id="GO:0032259">
    <property type="term" value="P:methylation"/>
    <property type="evidence" value="ECO:0007669"/>
    <property type="project" value="UniProtKB-KW"/>
</dbReference>
<dbReference type="Pfam" id="PF01135">
    <property type="entry name" value="PCMT"/>
    <property type="match status" value="1"/>
</dbReference>
<evidence type="ECO:0000256" key="8">
    <source>
        <dbReference type="ARBA" id="ARBA00022691"/>
    </source>
</evidence>
<evidence type="ECO:0000256" key="2">
    <source>
        <dbReference type="ARBA" id="ARBA00005369"/>
    </source>
</evidence>
<evidence type="ECO:0000313" key="10">
    <source>
        <dbReference type="EMBL" id="KKR31238.1"/>
    </source>
</evidence>
<comment type="subcellular location">
    <subcellularLocation>
        <location evidence="1">Cytoplasm</location>
    </subcellularLocation>
</comment>
<dbReference type="CDD" id="cd02440">
    <property type="entry name" value="AdoMet_MTases"/>
    <property type="match status" value="1"/>
</dbReference>
<dbReference type="GO" id="GO:0005737">
    <property type="term" value="C:cytoplasm"/>
    <property type="evidence" value="ECO:0007669"/>
    <property type="project" value="UniProtKB-SubCell"/>
</dbReference>
<proteinExistence type="inferred from homology"/>
<name>A0A0G0PTL8_9BACT</name>
<dbReference type="GO" id="GO:0004719">
    <property type="term" value="F:protein-L-isoaspartate (D-aspartate) O-methyltransferase activity"/>
    <property type="evidence" value="ECO:0007669"/>
    <property type="project" value="UniProtKB-UniRule"/>
</dbReference>
<dbReference type="InterPro" id="IPR029063">
    <property type="entry name" value="SAM-dependent_MTases_sf"/>
</dbReference>
<dbReference type="SUPFAM" id="SSF53335">
    <property type="entry name" value="S-adenosyl-L-methionine-dependent methyltransferases"/>
    <property type="match status" value="1"/>
</dbReference>
<evidence type="ECO:0000256" key="6">
    <source>
        <dbReference type="ARBA" id="ARBA00022603"/>
    </source>
</evidence>
<dbReference type="PATRIC" id="fig|1618642.3.peg.1000"/>
<protein>
    <recommendedName>
        <fullName evidence="4 9">Protein-L-isoaspartate O-methyltransferase</fullName>
        <ecNumber evidence="3 9">2.1.1.77</ecNumber>
    </recommendedName>
</protein>
<dbReference type="AlphaFoldDB" id="A0A0G0PTL8"/>
<evidence type="ECO:0000256" key="5">
    <source>
        <dbReference type="ARBA" id="ARBA00022490"/>
    </source>
</evidence>
<dbReference type="NCBIfam" id="TIGR00080">
    <property type="entry name" value="pimt"/>
    <property type="match status" value="1"/>
</dbReference>
<evidence type="ECO:0000256" key="3">
    <source>
        <dbReference type="ARBA" id="ARBA00011890"/>
    </source>
</evidence>
<evidence type="ECO:0000256" key="9">
    <source>
        <dbReference type="NCBIfam" id="TIGR00080"/>
    </source>
</evidence>
<evidence type="ECO:0000256" key="7">
    <source>
        <dbReference type="ARBA" id="ARBA00022679"/>
    </source>
</evidence>
<dbReference type="EMBL" id="LBXO01000068">
    <property type="protein sequence ID" value="KKR31238.1"/>
    <property type="molecule type" value="Genomic_DNA"/>
</dbReference>
<dbReference type="EC" id="2.1.1.77" evidence="3 9"/>
<comment type="caution">
    <text evidence="10">The sequence shown here is derived from an EMBL/GenBank/DDBJ whole genome shotgun (WGS) entry which is preliminary data.</text>
</comment>
<keyword evidence="7 10" id="KW-0808">Transferase</keyword>
<keyword evidence="8" id="KW-0949">S-adenosyl-L-methionine</keyword>
<reference evidence="10 11" key="1">
    <citation type="journal article" date="2015" name="Nature">
        <title>rRNA introns, odd ribosomes, and small enigmatic genomes across a large radiation of phyla.</title>
        <authorList>
            <person name="Brown C.T."/>
            <person name="Hug L.A."/>
            <person name="Thomas B.C."/>
            <person name="Sharon I."/>
            <person name="Castelle C.J."/>
            <person name="Singh A."/>
            <person name="Wilkins M.J."/>
            <person name="Williams K.H."/>
            <person name="Banfield J.F."/>
        </authorList>
    </citation>
    <scope>NUCLEOTIDE SEQUENCE [LARGE SCALE GENOMIC DNA]</scope>
</reference>
<dbReference type="Proteomes" id="UP000034137">
    <property type="component" value="Unassembled WGS sequence"/>
</dbReference>
<dbReference type="GO" id="GO:0030091">
    <property type="term" value="P:protein repair"/>
    <property type="evidence" value="ECO:0007669"/>
    <property type="project" value="UniProtKB-UniRule"/>
</dbReference>
<evidence type="ECO:0000256" key="4">
    <source>
        <dbReference type="ARBA" id="ARBA00013346"/>
    </source>
</evidence>
<organism evidence="10 11">
    <name type="scientific">Candidatus Falkowbacteria bacterium GW2011_GWF2_39_8</name>
    <dbReference type="NCBI Taxonomy" id="1618642"/>
    <lineage>
        <taxon>Bacteria</taxon>
        <taxon>Candidatus Falkowiibacteriota</taxon>
    </lineage>
</organism>
<dbReference type="PANTHER" id="PTHR11579:SF0">
    <property type="entry name" value="PROTEIN-L-ISOASPARTATE(D-ASPARTATE) O-METHYLTRANSFERASE"/>
    <property type="match status" value="1"/>
</dbReference>
<gene>
    <name evidence="10" type="ORF">UT64_C0068G0006</name>
</gene>
<evidence type="ECO:0000313" key="11">
    <source>
        <dbReference type="Proteomes" id="UP000034137"/>
    </source>
</evidence>